<reference evidence="1 2" key="1">
    <citation type="journal article" date="2019" name="Commun. Biol.">
        <title>The bagworm genome reveals a unique fibroin gene that provides high tensile strength.</title>
        <authorList>
            <person name="Kono N."/>
            <person name="Nakamura H."/>
            <person name="Ohtoshi R."/>
            <person name="Tomita M."/>
            <person name="Numata K."/>
            <person name="Arakawa K."/>
        </authorList>
    </citation>
    <scope>NUCLEOTIDE SEQUENCE [LARGE SCALE GENOMIC DNA]</scope>
</reference>
<keyword evidence="2" id="KW-1185">Reference proteome</keyword>
<proteinExistence type="predicted"/>
<name>A0A4C1XEE0_EUMVA</name>
<comment type="caution">
    <text evidence="1">The sequence shown here is derived from an EMBL/GenBank/DDBJ whole genome shotgun (WGS) entry which is preliminary data.</text>
</comment>
<dbReference type="Proteomes" id="UP000299102">
    <property type="component" value="Unassembled WGS sequence"/>
</dbReference>
<evidence type="ECO:0000313" key="1">
    <source>
        <dbReference type="EMBL" id="GBP62246.1"/>
    </source>
</evidence>
<accession>A0A4C1XEE0</accession>
<gene>
    <name evidence="1" type="ORF">EVAR_44654_1</name>
</gene>
<evidence type="ECO:0000313" key="2">
    <source>
        <dbReference type="Proteomes" id="UP000299102"/>
    </source>
</evidence>
<sequence length="201" mass="23107">MLEILWITIDNLRRKSNDNDMFFVKIDEINKLLRLTSADYKKTILKQNITTFVFIAAQFSIYCCYGYLTDFCVYCTIAGLLTHYTVDFVILWRFCQYIQIKFIISNFRQSLEDLEARSRIDTDVVSRSLCQLNGAYKSIVSFLSLAGTQRHFTASRGNFLDWVYGMAAGARDHPWSLDCPCRPARCHVCSAIGAISQSLDL</sequence>
<dbReference type="AlphaFoldDB" id="A0A4C1XEE0"/>
<dbReference type="EMBL" id="BGZK01000836">
    <property type="protein sequence ID" value="GBP62246.1"/>
    <property type="molecule type" value="Genomic_DNA"/>
</dbReference>
<organism evidence="1 2">
    <name type="scientific">Eumeta variegata</name>
    <name type="common">Bagworm moth</name>
    <name type="synonym">Eumeta japonica</name>
    <dbReference type="NCBI Taxonomy" id="151549"/>
    <lineage>
        <taxon>Eukaryota</taxon>
        <taxon>Metazoa</taxon>
        <taxon>Ecdysozoa</taxon>
        <taxon>Arthropoda</taxon>
        <taxon>Hexapoda</taxon>
        <taxon>Insecta</taxon>
        <taxon>Pterygota</taxon>
        <taxon>Neoptera</taxon>
        <taxon>Endopterygota</taxon>
        <taxon>Lepidoptera</taxon>
        <taxon>Glossata</taxon>
        <taxon>Ditrysia</taxon>
        <taxon>Tineoidea</taxon>
        <taxon>Psychidae</taxon>
        <taxon>Oiketicinae</taxon>
        <taxon>Eumeta</taxon>
    </lineage>
</organism>
<protein>
    <submittedName>
        <fullName evidence="1">Uncharacterized protein</fullName>
    </submittedName>
</protein>